<dbReference type="InterPro" id="IPR022791">
    <property type="entry name" value="L-PG_synthase/AglD"/>
</dbReference>
<evidence type="ECO:0000256" key="5">
    <source>
        <dbReference type="ARBA" id="ARBA00023136"/>
    </source>
</evidence>
<evidence type="ECO:0000313" key="7">
    <source>
        <dbReference type="EMBL" id="GAA4515686.1"/>
    </source>
</evidence>
<evidence type="ECO:0000313" key="8">
    <source>
        <dbReference type="Proteomes" id="UP001500503"/>
    </source>
</evidence>
<name>A0ABP8R1D2_9ACTN</name>
<dbReference type="EMBL" id="BAABHF010000050">
    <property type="protein sequence ID" value="GAA4515686.1"/>
    <property type="molecule type" value="Genomic_DNA"/>
</dbReference>
<keyword evidence="8" id="KW-1185">Reference proteome</keyword>
<evidence type="ECO:0000256" key="1">
    <source>
        <dbReference type="ARBA" id="ARBA00004651"/>
    </source>
</evidence>
<feature type="transmembrane region" description="Helical" evidence="6">
    <location>
        <begin position="236"/>
        <end position="257"/>
    </location>
</feature>
<evidence type="ECO:0000256" key="4">
    <source>
        <dbReference type="ARBA" id="ARBA00022989"/>
    </source>
</evidence>
<dbReference type="Pfam" id="PF03706">
    <property type="entry name" value="LPG_synthase_TM"/>
    <property type="match status" value="1"/>
</dbReference>
<dbReference type="Proteomes" id="UP001500503">
    <property type="component" value="Unassembled WGS sequence"/>
</dbReference>
<protein>
    <submittedName>
        <fullName evidence="7">Lysylphosphatidylglycerol synthase transmembrane domain-containing protein</fullName>
    </submittedName>
</protein>
<evidence type="ECO:0000256" key="2">
    <source>
        <dbReference type="ARBA" id="ARBA00022475"/>
    </source>
</evidence>
<feature type="transmembrane region" description="Helical" evidence="6">
    <location>
        <begin position="164"/>
        <end position="187"/>
    </location>
</feature>
<evidence type="ECO:0000256" key="3">
    <source>
        <dbReference type="ARBA" id="ARBA00022692"/>
    </source>
</evidence>
<feature type="transmembrane region" description="Helical" evidence="6">
    <location>
        <begin position="208"/>
        <end position="230"/>
    </location>
</feature>
<proteinExistence type="predicted"/>
<evidence type="ECO:0000256" key="6">
    <source>
        <dbReference type="SAM" id="Phobius"/>
    </source>
</evidence>
<feature type="transmembrane region" description="Helical" evidence="6">
    <location>
        <begin position="56"/>
        <end position="76"/>
    </location>
</feature>
<keyword evidence="2" id="KW-1003">Cell membrane</keyword>
<organism evidence="7 8">
    <name type="scientific">Actinoallomurus oryzae</name>
    <dbReference type="NCBI Taxonomy" id="502180"/>
    <lineage>
        <taxon>Bacteria</taxon>
        <taxon>Bacillati</taxon>
        <taxon>Actinomycetota</taxon>
        <taxon>Actinomycetes</taxon>
        <taxon>Streptosporangiales</taxon>
        <taxon>Thermomonosporaceae</taxon>
        <taxon>Actinoallomurus</taxon>
    </lineage>
</organism>
<feature type="transmembrane region" description="Helical" evidence="6">
    <location>
        <begin position="131"/>
        <end position="152"/>
    </location>
</feature>
<keyword evidence="3 6" id="KW-0812">Transmembrane</keyword>
<keyword evidence="5 6" id="KW-0472">Membrane</keyword>
<feature type="transmembrane region" description="Helical" evidence="6">
    <location>
        <begin position="269"/>
        <end position="293"/>
    </location>
</feature>
<reference evidence="8" key="1">
    <citation type="journal article" date="2019" name="Int. J. Syst. Evol. Microbiol.">
        <title>The Global Catalogue of Microorganisms (GCM) 10K type strain sequencing project: providing services to taxonomists for standard genome sequencing and annotation.</title>
        <authorList>
            <consortium name="The Broad Institute Genomics Platform"/>
            <consortium name="The Broad Institute Genome Sequencing Center for Infectious Disease"/>
            <person name="Wu L."/>
            <person name="Ma J."/>
        </authorList>
    </citation>
    <scope>NUCLEOTIDE SEQUENCE [LARGE SCALE GENOMIC DNA]</scope>
    <source>
        <strain evidence="8">JCM 17933</strain>
    </source>
</reference>
<accession>A0ABP8R1D2</accession>
<gene>
    <name evidence="7" type="ORF">GCM10023191_085820</name>
</gene>
<keyword evidence="4 6" id="KW-1133">Transmembrane helix</keyword>
<comment type="subcellular location">
    <subcellularLocation>
        <location evidence="1">Cell membrane</location>
        <topology evidence="1">Multi-pass membrane protein</topology>
    </subcellularLocation>
</comment>
<sequence length="327" mass="34817">MPRVALGTDYPDRVISRLRASRLPRVALVVVALAFCVYGLASRWDDTRHALTAFSWPYMVAALVAGIVGLATWMLGWRSLLAGMGSPLPLRAAVRVYFVSQLGKYIPGSVWALVAQMELAKEHHVPRQRGATAALLAMATTIASGCAVAAVTLPLTSSDATHRYWWLLVLAPIFLALLHPRIVAWTLNRALRLARRQPLDRTAGLGTMIRAVAWTALGWLLFGAHAWLLVRAAGGSGFFLSTGAYALAFTAGFLVVIAPGGVGVREAALTVALGPVLPAGAPLVVALASRVVMTAADLLWAGSAVLLGSRHPAVEEAELLEQQPETR</sequence>
<feature type="transmembrane region" description="Helical" evidence="6">
    <location>
        <begin position="26"/>
        <end position="44"/>
    </location>
</feature>
<comment type="caution">
    <text evidence="7">The sequence shown here is derived from an EMBL/GenBank/DDBJ whole genome shotgun (WGS) entry which is preliminary data.</text>
</comment>